<organism evidence="15">
    <name type="scientific">viral metagenome</name>
    <dbReference type="NCBI Taxonomy" id="1070528"/>
    <lineage>
        <taxon>unclassified sequences</taxon>
        <taxon>metagenomes</taxon>
        <taxon>organismal metagenomes</taxon>
    </lineage>
</organism>
<evidence type="ECO:0000256" key="13">
    <source>
        <dbReference type="ARBA" id="ARBA00023136"/>
    </source>
</evidence>
<dbReference type="InterPro" id="IPR000642">
    <property type="entry name" value="Peptidase_M41"/>
</dbReference>
<keyword evidence="6" id="KW-0479">Metal-binding</keyword>
<keyword evidence="10" id="KW-0067">ATP-binding</keyword>
<keyword evidence="13" id="KW-0472">Membrane</keyword>
<evidence type="ECO:0000256" key="8">
    <source>
        <dbReference type="ARBA" id="ARBA00022801"/>
    </source>
</evidence>
<dbReference type="SUPFAM" id="SSF140990">
    <property type="entry name" value="FtsH protease domain-like"/>
    <property type="match status" value="1"/>
</dbReference>
<evidence type="ECO:0000256" key="5">
    <source>
        <dbReference type="ARBA" id="ARBA00022692"/>
    </source>
</evidence>
<feature type="domain" description="AAA+ ATPase" evidence="14">
    <location>
        <begin position="176"/>
        <end position="314"/>
    </location>
</feature>
<dbReference type="InterPro" id="IPR003959">
    <property type="entry name" value="ATPase_AAA_core"/>
</dbReference>
<dbReference type="InterPro" id="IPR003593">
    <property type="entry name" value="AAA+_ATPase"/>
</dbReference>
<dbReference type="AlphaFoldDB" id="A0A6C0M050"/>
<evidence type="ECO:0000256" key="4">
    <source>
        <dbReference type="ARBA" id="ARBA00022670"/>
    </source>
</evidence>
<evidence type="ECO:0000256" key="2">
    <source>
        <dbReference type="ARBA" id="ARBA00004370"/>
    </source>
</evidence>
<reference evidence="15" key="1">
    <citation type="journal article" date="2020" name="Nature">
        <title>Giant virus diversity and host interactions through global metagenomics.</title>
        <authorList>
            <person name="Schulz F."/>
            <person name="Roux S."/>
            <person name="Paez-Espino D."/>
            <person name="Jungbluth S."/>
            <person name="Walsh D.A."/>
            <person name="Denef V.J."/>
            <person name="McMahon K.D."/>
            <person name="Konstantinidis K.T."/>
            <person name="Eloe-Fadrosh E.A."/>
            <person name="Kyrpides N.C."/>
            <person name="Woyke T."/>
        </authorList>
    </citation>
    <scope>NUCLEOTIDE SEQUENCE</scope>
    <source>
        <strain evidence="15">GVMAG-S-1035085-51</strain>
    </source>
</reference>
<evidence type="ECO:0000256" key="3">
    <source>
        <dbReference type="ARBA" id="ARBA00010044"/>
    </source>
</evidence>
<keyword evidence="7" id="KW-0547">Nucleotide-binding</keyword>
<evidence type="ECO:0000313" key="15">
    <source>
        <dbReference type="EMBL" id="QHU35893.1"/>
    </source>
</evidence>
<dbReference type="Pfam" id="PF00004">
    <property type="entry name" value="AAA"/>
    <property type="match status" value="1"/>
</dbReference>
<dbReference type="FunFam" id="3.40.50.300:FF:000001">
    <property type="entry name" value="ATP-dependent zinc metalloprotease FtsH"/>
    <property type="match status" value="1"/>
</dbReference>
<name>A0A6C0M050_9ZZZZ</name>
<dbReference type="Gene3D" id="1.10.8.60">
    <property type="match status" value="1"/>
</dbReference>
<evidence type="ECO:0000256" key="1">
    <source>
        <dbReference type="ARBA" id="ARBA00001947"/>
    </source>
</evidence>
<evidence type="ECO:0000256" key="11">
    <source>
        <dbReference type="ARBA" id="ARBA00022989"/>
    </source>
</evidence>
<keyword evidence="11" id="KW-1133">Transmembrane helix</keyword>
<dbReference type="InterPro" id="IPR027417">
    <property type="entry name" value="P-loop_NTPase"/>
</dbReference>
<dbReference type="SMART" id="SM00382">
    <property type="entry name" value="AAA"/>
    <property type="match status" value="1"/>
</dbReference>
<dbReference type="EMBL" id="MN740614">
    <property type="protein sequence ID" value="QHU35893.1"/>
    <property type="molecule type" value="Genomic_DNA"/>
</dbReference>
<evidence type="ECO:0000256" key="6">
    <source>
        <dbReference type="ARBA" id="ARBA00022723"/>
    </source>
</evidence>
<dbReference type="CDD" id="cd19501">
    <property type="entry name" value="RecA-like_FtsH"/>
    <property type="match status" value="1"/>
</dbReference>
<comment type="cofactor">
    <cofactor evidence="1">
        <name>Zn(2+)</name>
        <dbReference type="ChEBI" id="CHEBI:29105"/>
    </cofactor>
</comment>
<dbReference type="InterPro" id="IPR037219">
    <property type="entry name" value="Peptidase_M41-like"/>
</dbReference>
<evidence type="ECO:0000256" key="9">
    <source>
        <dbReference type="ARBA" id="ARBA00022833"/>
    </source>
</evidence>
<protein>
    <recommendedName>
        <fullName evidence="14">AAA+ ATPase domain-containing protein</fullName>
    </recommendedName>
</protein>
<dbReference type="GO" id="GO:0046872">
    <property type="term" value="F:metal ion binding"/>
    <property type="evidence" value="ECO:0007669"/>
    <property type="project" value="UniProtKB-KW"/>
</dbReference>
<evidence type="ECO:0000256" key="7">
    <source>
        <dbReference type="ARBA" id="ARBA00022741"/>
    </source>
</evidence>
<keyword evidence="5" id="KW-0812">Transmembrane</keyword>
<dbReference type="GO" id="GO:0005524">
    <property type="term" value="F:ATP binding"/>
    <property type="evidence" value="ECO:0007669"/>
    <property type="project" value="UniProtKB-KW"/>
</dbReference>
<comment type="subcellular location">
    <subcellularLocation>
        <location evidence="2">Membrane</location>
    </subcellularLocation>
</comment>
<comment type="similarity">
    <text evidence="3">In the C-terminal section; belongs to the peptidase M41 family.</text>
</comment>
<dbReference type="FunFam" id="1.10.8.60:FF:000001">
    <property type="entry name" value="ATP-dependent zinc metalloprotease FtsH"/>
    <property type="match status" value="1"/>
</dbReference>
<dbReference type="GO" id="GO:0004176">
    <property type="term" value="F:ATP-dependent peptidase activity"/>
    <property type="evidence" value="ECO:0007669"/>
    <property type="project" value="InterPro"/>
</dbReference>
<dbReference type="GO" id="GO:0006508">
    <property type="term" value="P:proteolysis"/>
    <property type="evidence" value="ECO:0007669"/>
    <property type="project" value="UniProtKB-KW"/>
</dbReference>
<dbReference type="InterPro" id="IPR041569">
    <property type="entry name" value="AAA_lid_3"/>
</dbReference>
<dbReference type="FunFam" id="1.20.58.760:FF:000001">
    <property type="entry name" value="ATP-dependent zinc metalloprotease FtsH"/>
    <property type="match status" value="1"/>
</dbReference>
<keyword evidence="8" id="KW-0378">Hydrolase</keyword>
<keyword evidence="9" id="KW-0862">Zinc</keyword>
<evidence type="ECO:0000259" key="14">
    <source>
        <dbReference type="SMART" id="SM00382"/>
    </source>
</evidence>
<dbReference type="Pfam" id="PF17862">
    <property type="entry name" value="AAA_lid_3"/>
    <property type="match status" value="1"/>
</dbReference>
<dbReference type="GO" id="GO:0016887">
    <property type="term" value="F:ATP hydrolysis activity"/>
    <property type="evidence" value="ECO:0007669"/>
    <property type="project" value="InterPro"/>
</dbReference>
<evidence type="ECO:0000256" key="12">
    <source>
        <dbReference type="ARBA" id="ARBA00023049"/>
    </source>
</evidence>
<keyword evidence="4" id="KW-0645">Protease</keyword>
<dbReference type="GO" id="GO:0004222">
    <property type="term" value="F:metalloendopeptidase activity"/>
    <property type="evidence" value="ECO:0007669"/>
    <property type="project" value="InterPro"/>
</dbReference>
<dbReference type="NCBIfam" id="TIGR01241">
    <property type="entry name" value="FtsH_fam"/>
    <property type="match status" value="1"/>
</dbReference>
<dbReference type="GO" id="GO:0009535">
    <property type="term" value="C:chloroplast thylakoid membrane"/>
    <property type="evidence" value="ECO:0007669"/>
    <property type="project" value="TreeGrafter"/>
</dbReference>
<dbReference type="PANTHER" id="PTHR23076">
    <property type="entry name" value="METALLOPROTEASE M41 FTSH"/>
    <property type="match status" value="1"/>
</dbReference>
<accession>A0A6C0M050</accession>
<sequence length="584" mass="65316">MLLRNITINRFKTSVLPPFIDYIIHPDPPAIEQKLITVPYSRFLDKVKQHQIDKVVVRQDLSELIDDINERVILPSNSSIIDFLIQNKVNVAVIENDNIISNIMIGLQITFFFLLLRSLLGRVNIPNIVSKYEPNKDKPDVTFNDVAGIDNAKHDLQELVSFLKEPDKYTTIGATIPKGILLVGPSGVGKTLLAKAVAGESGVPFFSCSASEFIELFVGMGASRIRELFKKANANTPCIIFIDELDAIGKKRSVNVIGNNEQDQTLNQLLTELDGFNSNNGIIVIGATNRVDILDEALLRPGRFDRKVYIELPDVKGRLSILKVHTKNKVLSENINLEKIAKITVGFSGADLANLINEAAILSIRENINFINNVMIEKALEKITIGDEKNTILSKNKKKIIAFHEAGHALMGILVNDYDIVRKVSIVPRGRAGGITYFEPSEERLDISLMTREYLENKIMVALGGRIAEEIIFGTMKITTGSSSDLEIVNTLARDMVTRYGFNETLGPVRLSEISDNTQTAIDKEVQFLIEKLYIKAKNYLLKYEFYLHRIAEALLDKETLNEEDINLLTFGLDCDYICNDGGF</sequence>
<dbReference type="PROSITE" id="PS00674">
    <property type="entry name" value="AAA"/>
    <property type="match status" value="1"/>
</dbReference>
<dbReference type="Gene3D" id="1.20.58.760">
    <property type="entry name" value="Peptidase M41"/>
    <property type="match status" value="1"/>
</dbReference>
<dbReference type="PANTHER" id="PTHR23076:SF113">
    <property type="entry name" value="ATP-DEPENDENT ZINC METALLOPROTEASE FTSH 1, CHLOROPLASTIC-RELATED"/>
    <property type="match status" value="1"/>
</dbReference>
<dbReference type="InterPro" id="IPR005936">
    <property type="entry name" value="FtsH"/>
</dbReference>
<dbReference type="Pfam" id="PF01434">
    <property type="entry name" value="Peptidase_M41"/>
    <property type="match status" value="1"/>
</dbReference>
<dbReference type="InterPro" id="IPR003960">
    <property type="entry name" value="ATPase_AAA_CS"/>
</dbReference>
<dbReference type="Gene3D" id="3.40.50.300">
    <property type="entry name" value="P-loop containing nucleotide triphosphate hydrolases"/>
    <property type="match status" value="1"/>
</dbReference>
<dbReference type="HAMAP" id="MF_01458">
    <property type="entry name" value="FtsH"/>
    <property type="match status" value="1"/>
</dbReference>
<proteinExistence type="inferred from homology"/>
<dbReference type="SUPFAM" id="SSF52540">
    <property type="entry name" value="P-loop containing nucleoside triphosphate hydrolases"/>
    <property type="match status" value="1"/>
</dbReference>
<evidence type="ECO:0000256" key="10">
    <source>
        <dbReference type="ARBA" id="ARBA00022840"/>
    </source>
</evidence>
<keyword evidence="12" id="KW-0482">Metalloprotease</keyword>